<name>A0A1Q6DWY4_METT1</name>
<keyword evidence="2" id="KW-1185">Reference proteome</keyword>
<dbReference type="STRING" id="1903181.BTN85_1325"/>
<evidence type="ECO:0000313" key="1">
    <source>
        <dbReference type="EMBL" id="OKY78822.1"/>
    </source>
</evidence>
<sequence length="126" mass="14483">MIETKKFSFDSVDTEEDTAIATDTNGRVIPDIQAGNRVYEVETLYSSGKPLSKIKGTIEKYKEEGLNPEINIVLKNLDAFFRYKELKDLQRDIKEDWSLDIKFKVPHLPEKRLVSVNTIADITTNF</sequence>
<accession>A0A1Q6DWY4</accession>
<organism evidence="1 2">
    <name type="scientific">Methanohalarchaeum thermophilum</name>
    <dbReference type="NCBI Taxonomy" id="1903181"/>
    <lineage>
        <taxon>Archaea</taxon>
        <taxon>Methanobacteriati</taxon>
        <taxon>Methanobacteriota</taxon>
        <taxon>Methanonatronarchaeia</taxon>
        <taxon>Methanonatronarchaeales</taxon>
        <taxon>Methanonatronarchaeaceae</taxon>
        <taxon>Candidatus Methanohalarchaeum</taxon>
    </lineage>
</organism>
<evidence type="ECO:0000313" key="2">
    <source>
        <dbReference type="Proteomes" id="UP000185744"/>
    </source>
</evidence>
<dbReference type="Proteomes" id="UP000185744">
    <property type="component" value="Unassembled WGS sequence"/>
</dbReference>
<protein>
    <submittedName>
        <fullName evidence="1">Competence protein CoiA-like containing C-terminal PD-DExK nuclease domain</fullName>
    </submittedName>
</protein>
<proteinExistence type="predicted"/>
<gene>
    <name evidence="1" type="ORF">BTN85_1325</name>
</gene>
<reference evidence="1" key="1">
    <citation type="submission" date="2016-12" db="EMBL/GenBank/DDBJ databases">
        <title>Discovery of methanogenic haloarchaea.</title>
        <authorList>
            <person name="Sorokin D.Y."/>
            <person name="Makarova K.S."/>
            <person name="Abbas B."/>
            <person name="Ferrer M."/>
            <person name="Golyshin P.N."/>
        </authorList>
    </citation>
    <scope>NUCLEOTIDE SEQUENCE [LARGE SCALE GENOMIC DNA]</scope>
    <source>
        <strain evidence="1">HMET1</strain>
    </source>
</reference>
<dbReference type="EMBL" id="MSDW01000001">
    <property type="protein sequence ID" value="OKY78822.1"/>
    <property type="molecule type" value="Genomic_DNA"/>
</dbReference>
<dbReference type="InParanoid" id="A0A1Q6DWY4"/>
<dbReference type="AlphaFoldDB" id="A0A1Q6DWY4"/>
<comment type="caution">
    <text evidence="1">The sequence shown here is derived from an EMBL/GenBank/DDBJ whole genome shotgun (WGS) entry which is preliminary data.</text>
</comment>